<feature type="domain" description="FBA" evidence="2">
    <location>
        <begin position="126"/>
        <end position="320"/>
    </location>
</feature>
<dbReference type="InterPro" id="IPR036047">
    <property type="entry name" value="F-box-like_dom_sf"/>
</dbReference>
<dbReference type="Proteomes" id="UP001642540">
    <property type="component" value="Unassembled WGS sequence"/>
</dbReference>
<dbReference type="EMBL" id="CAXLJM020000002">
    <property type="protein sequence ID" value="CAL8068715.1"/>
    <property type="molecule type" value="Genomic_DNA"/>
</dbReference>
<sequence>MVAEKSCSSIWYNLVQKLGFCWNIQEDKFPPPISDIKSATGNIVQEDILTDNGFNLCEIVIPETILEFILCEVAEEDILNCRLVCRTWKNLIARKYLWKRRFERRRVDICSIPASILDKPDAWLVFYAHLRYLILSKNYIGNSSGERGLEGWTMWDNVGRGHRWRVKESLVSLAATSLFNGTVPFYFDNLNDLCSKYYIVDLWREGLTPKLMKLLLPFRIKCSQLYASKCDDFDGIGLFNWEIRLLNSQEKTIAKHKTGMELPRKVEWRMVEHSFNFSENSFELLDDLRYVVFIHGGDQLYYGIKLAKSCLTIECLENNPVPDIERNYVQLPIEMEDGGANAIAKSWPTTSVHGWTELGRLALK</sequence>
<dbReference type="InterPro" id="IPR039752">
    <property type="entry name" value="F-box_only"/>
</dbReference>
<gene>
    <name evidence="3" type="ORF">ODALV1_LOCUS425</name>
</gene>
<dbReference type="SMART" id="SM01198">
    <property type="entry name" value="FBA"/>
    <property type="match status" value="1"/>
</dbReference>
<dbReference type="Pfam" id="PF04300">
    <property type="entry name" value="FBA"/>
    <property type="match status" value="1"/>
</dbReference>
<reference evidence="3 4" key="1">
    <citation type="submission" date="2024-08" db="EMBL/GenBank/DDBJ databases">
        <authorList>
            <person name="Cucini C."/>
            <person name="Frati F."/>
        </authorList>
    </citation>
    <scope>NUCLEOTIDE SEQUENCE [LARGE SCALE GENOMIC DNA]</scope>
</reference>
<dbReference type="InterPro" id="IPR001810">
    <property type="entry name" value="F-box_dom"/>
</dbReference>
<proteinExistence type="predicted"/>
<comment type="caution">
    <text evidence="3">The sequence shown here is derived from an EMBL/GenBank/DDBJ whole genome shotgun (WGS) entry which is preliminary data.</text>
</comment>
<dbReference type="Gene3D" id="2.60.120.260">
    <property type="entry name" value="Galactose-binding domain-like"/>
    <property type="match status" value="1"/>
</dbReference>
<dbReference type="SUPFAM" id="SSF81383">
    <property type="entry name" value="F-box domain"/>
    <property type="match status" value="1"/>
</dbReference>
<evidence type="ECO:0000313" key="3">
    <source>
        <dbReference type="EMBL" id="CAL8068715.1"/>
    </source>
</evidence>
<accession>A0ABP1PLV3</accession>
<evidence type="ECO:0000313" key="4">
    <source>
        <dbReference type="Proteomes" id="UP001642540"/>
    </source>
</evidence>
<dbReference type="SUPFAM" id="SSF49785">
    <property type="entry name" value="Galactose-binding domain-like"/>
    <property type="match status" value="1"/>
</dbReference>
<dbReference type="Gene3D" id="1.20.1280.50">
    <property type="match status" value="1"/>
</dbReference>
<keyword evidence="4" id="KW-1185">Reference proteome</keyword>
<dbReference type="InterPro" id="IPR007397">
    <property type="entry name" value="F-box-assoc_dom"/>
</dbReference>
<evidence type="ECO:0000259" key="2">
    <source>
        <dbReference type="PROSITE" id="PS51114"/>
    </source>
</evidence>
<dbReference type="PROSITE" id="PS51114">
    <property type="entry name" value="FBA"/>
    <property type="match status" value="1"/>
</dbReference>
<dbReference type="SMART" id="SM00256">
    <property type="entry name" value="FBOX"/>
    <property type="match status" value="1"/>
</dbReference>
<organism evidence="3 4">
    <name type="scientific">Orchesella dallaii</name>
    <dbReference type="NCBI Taxonomy" id="48710"/>
    <lineage>
        <taxon>Eukaryota</taxon>
        <taxon>Metazoa</taxon>
        <taxon>Ecdysozoa</taxon>
        <taxon>Arthropoda</taxon>
        <taxon>Hexapoda</taxon>
        <taxon>Collembola</taxon>
        <taxon>Entomobryomorpha</taxon>
        <taxon>Entomobryoidea</taxon>
        <taxon>Orchesellidae</taxon>
        <taxon>Orchesellinae</taxon>
        <taxon>Orchesella</taxon>
    </lineage>
</organism>
<protein>
    <recommendedName>
        <fullName evidence="5">F-box domain-containing protein</fullName>
    </recommendedName>
</protein>
<dbReference type="InterPro" id="IPR008979">
    <property type="entry name" value="Galactose-bd-like_sf"/>
</dbReference>
<dbReference type="PANTHER" id="PTHR12125">
    <property type="entry name" value="F-BOX ONLY PROTEIN 6-LIKE PROTEIN"/>
    <property type="match status" value="1"/>
</dbReference>
<name>A0ABP1PLV3_9HEXA</name>
<evidence type="ECO:0008006" key="5">
    <source>
        <dbReference type="Google" id="ProtNLM"/>
    </source>
</evidence>
<dbReference type="PROSITE" id="PS50181">
    <property type="entry name" value="FBOX"/>
    <property type="match status" value="1"/>
</dbReference>
<evidence type="ECO:0000259" key="1">
    <source>
        <dbReference type="PROSITE" id="PS50181"/>
    </source>
</evidence>
<feature type="domain" description="F-box" evidence="1">
    <location>
        <begin position="55"/>
        <end position="101"/>
    </location>
</feature>
<dbReference type="Pfam" id="PF12937">
    <property type="entry name" value="F-box-like"/>
    <property type="match status" value="1"/>
</dbReference>
<dbReference type="PANTHER" id="PTHR12125:SF5">
    <property type="entry name" value="F-BOX DOMAIN-CONTAINING PROTEIN"/>
    <property type="match status" value="1"/>
</dbReference>